<dbReference type="InterPro" id="IPR003593">
    <property type="entry name" value="AAA+_ATPase"/>
</dbReference>
<dbReference type="InterPro" id="IPR041682">
    <property type="entry name" value="AAA_14"/>
</dbReference>
<dbReference type="SMART" id="SM00382">
    <property type="entry name" value="AAA"/>
    <property type="match status" value="1"/>
</dbReference>
<evidence type="ECO:0000259" key="1">
    <source>
        <dbReference type="SMART" id="SM00382"/>
    </source>
</evidence>
<gene>
    <name evidence="2" type="ORF">B1A_13994</name>
</gene>
<dbReference type="InterPro" id="IPR027417">
    <property type="entry name" value="P-loop_NTPase"/>
</dbReference>
<dbReference type="PANTHER" id="PTHR43566:SF2">
    <property type="entry name" value="DUF4143 DOMAIN-CONTAINING PROTEIN"/>
    <property type="match status" value="1"/>
</dbReference>
<feature type="domain" description="AAA+ ATPase" evidence="1">
    <location>
        <begin position="16"/>
        <end position="121"/>
    </location>
</feature>
<organism evidence="2">
    <name type="scientific">mine drainage metagenome</name>
    <dbReference type="NCBI Taxonomy" id="410659"/>
    <lineage>
        <taxon>unclassified sequences</taxon>
        <taxon>metagenomes</taxon>
        <taxon>ecological metagenomes</taxon>
    </lineage>
</organism>
<protein>
    <submittedName>
        <fullName evidence="2">AAA ATPase</fullName>
    </submittedName>
</protein>
<proteinExistence type="predicted"/>
<sequence>MNPRYVQKKLLTFLAQFPAVVLIGPRQAGKTTLALAEMARRGDAIYLDLELPSAQRQMDDPESFLLAQRNRLVILDEVQRLPELFAVLRGVIDIRRRDGEASGQFLLLGSATGVLLQQASESLAGRLRN</sequence>
<feature type="non-terminal residue" evidence="2">
    <location>
        <position position="129"/>
    </location>
</feature>
<name>T0ZVC4_9ZZZZ</name>
<accession>T0ZVC4</accession>
<dbReference type="Gene3D" id="3.40.50.300">
    <property type="entry name" value="P-loop containing nucleotide triphosphate hydrolases"/>
    <property type="match status" value="1"/>
</dbReference>
<dbReference type="AlphaFoldDB" id="T0ZVC4"/>
<comment type="caution">
    <text evidence="2">The sequence shown here is derived from an EMBL/GenBank/DDBJ whole genome shotgun (WGS) entry which is preliminary data.</text>
</comment>
<dbReference type="Pfam" id="PF13173">
    <property type="entry name" value="AAA_14"/>
    <property type="match status" value="1"/>
</dbReference>
<reference evidence="2" key="2">
    <citation type="journal article" date="2014" name="ISME J.">
        <title>Microbial stratification in low pH oxic and suboxic macroscopic growths along an acid mine drainage.</title>
        <authorList>
            <person name="Mendez-Garcia C."/>
            <person name="Mesa V."/>
            <person name="Sprenger R.R."/>
            <person name="Richter M."/>
            <person name="Diez M.S."/>
            <person name="Solano J."/>
            <person name="Bargiela R."/>
            <person name="Golyshina O.V."/>
            <person name="Manteca A."/>
            <person name="Ramos J.L."/>
            <person name="Gallego J.R."/>
            <person name="Llorente I."/>
            <person name="Martins Dos Santos V.A."/>
            <person name="Jensen O.N."/>
            <person name="Pelaez A.I."/>
            <person name="Sanchez J."/>
            <person name="Ferrer M."/>
        </authorList>
    </citation>
    <scope>NUCLEOTIDE SEQUENCE</scope>
</reference>
<evidence type="ECO:0000313" key="2">
    <source>
        <dbReference type="EMBL" id="EQD48567.1"/>
    </source>
</evidence>
<dbReference type="EMBL" id="AUZX01010266">
    <property type="protein sequence ID" value="EQD48567.1"/>
    <property type="molecule type" value="Genomic_DNA"/>
</dbReference>
<dbReference type="PANTHER" id="PTHR43566">
    <property type="entry name" value="CONSERVED PROTEIN"/>
    <property type="match status" value="1"/>
</dbReference>
<dbReference type="SUPFAM" id="SSF52540">
    <property type="entry name" value="P-loop containing nucleoside triphosphate hydrolases"/>
    <property type="match status" value="1"/>
</dbReference>
<reference evidence="2" key="1">
    <citation type="submission" date="2013-08" db="EMBL/GenBank/DDBJ databases">
        <authorList>
            <person name="Mendez C."/>
            <person name="Richter M."/>
            <person name="Ferrer M."/>
            <person name="Sanchez J."/>
        </authorList>
    </citation>
    <scope>NUCLEOTIDE SEQUENCE</scope>
</reference>